<comment type="caution">
    <text evidence="2">The sequence shown here is derived from an EMBL/GenBank/DDBJ whole genome shotgun (WGS) entry which is preliminary data.</text>
</comment>
<feature type="chain" id="PRO_5035782943" evidence="1">
    <location>
        <begin position="24"/>
        <end position="60"/>
    </location>
</feature>
<proteinExistence type="predicted"/>
<evidence type="ECO:0000313" key="3">
    <source>
        <dbReference type="Proteomes" id="UP000822688"/>
    </source>
</evidence>
<feature type="signal peptide" evidence="1">
    <location>
        <begin position="1"/>
        <end position="23"/>
    </location>
</feature>
<dbReference type="Proteomes" id="UP000822688">
    <property type="component" value="Chromosome 11"/>
</dbReference>
<name>A0A8T0GE69_CERPU</name>
<dbReference type="AlphaFoldDB" id="A0A8T0GE69"/>
<organism evidence="2 3">
    <name type="scientific">Ceratodon purpureus</name>
    <name type="common">Fire moss</name>
    <name type="synonym">Dicranum purpureum</name>
    <dbReference type="NCBI Taxonomy" id="3225"/>
    <lineage>
        <taxon>Eukaryota</taxon>
        <taxon>Viridiplantae</taxon>
        <taxon>Streptophyta</taxon>
        <taxon>Embryophyta</taxon>
        <taxon>Bryophyta</taxon>
        <taxon>Bryophytina</taxon>
        <taxon>Bryopsida</taxon>
        <taxon>Dicranidae</taxon>
        <taxon>Pseudoditrichales</taxon>
        <taxon>Ditrichaceae</taxon>
        <taxon>Ceratodon</taxon>
    </lineage>
</organism>
<keyword evidence="1" id="KW-0732">Signal</keyword>
<dbReference type="EMBL" id="CM026432">
    <property type="protein sequence ID" value="KAG0557551.1"/>
    <property type="molecule type" value="Genomic_DNA"/>
</dbReference>
<sequence>MRRNVVLSCGHVLCLLQAGDLEAYRWRCEWPSLELLLSSSEADVVIGKGAEGGMCDRESG</sequence>
<gene>
    <name evidence="2" type="ORF">KC19_11G139400</name>
</gene>
<evidence type="ECO:0000256" key="1">
    <source>
        <dbReference type="SAM" id="SignalP"/>
    </source>
</evidence>
<reference evidence="2 3" key="1">
    <citation type="submission" date="2020-06" db="EMBL/GenBank/DDBJ databases">
        <title>WGS assembly of Ceratodon purpureus strain R40.</title>
        <authorList>
            <person name="Carey S.B."/>
            <person name="Jenkins J."/>
            <person name="Shu S."/>
            <person name="Lovell J.T."/>
            <person name="Sreedasyam A."/>
            <person name="Maumus F."/>
            <person name="Tiley G.P."/>
            <person name="Fernandez-Pozo N."/>
            <person name="Barry K."/>
            <person name="Chen C."/>
            <person name="Wang M."/>
            <person name="Lipzen A."/>
            <person name="Daum C."/>
            <person name="Saski C.A."/>
            <person name="Payton A.C."/>
            <person name="Mcbreen J.C."/>
            <person name="Conrad R.E."/>
            <person name="Kollar L.M."/>
            <person name="Olsson S."/>
            <person name="Huttunen S."/>
            <person name="Landis J.B."/>
            <person name="Wickett N.J."/>
            <person name="Johnson M.G."/>
            <person name="Rensing S.A."/>
            <person name="Grimwood J."/>
            <person name="Schmutz J."/>
            <person name="Mcdaniel S.F."/>
        </authorList>
    </citation>
    <scope>NUCLEOTIDE SEQUENCE [LARGE SCALE GENOMIC DNA]</scope>
    <source>
        <strain evidence="2 3">R40</strain>
    </source>
</reference>
<accession>A0A8T0GE69</accession>
<keyword evidence="3" id="KW-1185">Reference proteome</keyword>
<evidence type="ECO:0000313" key="2">
    <source>
        <dbReference type="EMBL" id="KAG0557551.1"/>
    </source>
</evidence>
<protein>
    <submittedName>
        <fullName evidence="2">Uncharacterized protein</fullName>
    </submittedName>
</protein>